<keyword evidence="8" id="KW-0539">Nucleus</keyword>
<organism evidence="12 13">
    <name type="scientific">Hevea brasiliensis</name>
    <name type="common">Para rubber tree</name>
    <name type="synonym">Siphonia brasiliensis</name>
    <dbReference type="NCBI Taxonomy" id="3981"/>
    <lineage>
        <taxon>Eukaryota</taxon>
        <taxon>Viridiplantae</taxon>
        <taxon>Streptophyta</taxon>
        <taxon>Embryophyta</taxon>
        <taxon>Tracheophyta</taxon>
        <taxon>Spermatophyta</taxon>
        <taxon>Magnoliopsida</taxon>
        <taxon>eudicotyledons</taxon>
        <taxon>Gunneridae</taxon>
        <taxon>Pentapetalae</taxon>
        <taxon>rosids</taxon>
        <taxon>fabids</taxon>
        <taxon>Malpighiales</taxon>
        <taxon>Euphorbiaceae</taxon>
        <taxon>Crotonoideae</taxon>
        <taxon>Micrandreae</taxon>
        <taxon>Hevea</taxon>
    </lineage>
</organism>
<dbReference type="PANTHER" id="PTHR45885:SF1">
    <property type="entry name" value="CELL DIVISION CYCLE 5-LIKE PROTEIN"/>
    <property type="match status" value="1"/>
</dbReference>
<evidence type="ECO:0000256" key="8">
    <source>
        <dbReference type="ARBA" id="ARBA00023242"/>
    </source>
</evidence>
<comment type="caution">
    <text evidence="12">The sequence shown here is derived from an EMBL/GenBank/DDBJ whole genome shotgun (WGS) entry which is preliminary data.</text>
</comment>
<evidence type="ECO:0000256" key="7">
    <source>
        <dbReference type="ARBA" id="ARBA00023187"/>
    </source>
</evidence>
<keyword evidence="13" id="KW-1185">Reference proteome</keyword>
<proteinExistence type="inferred from homology"/>
<protein>
    <submittedName>
        <fullName evidence="12">Uncharacterized protein</fullName>
    </submittedName>
</protein>
<dbReference type="AlphaFoldDB" id="A0A6A6M2G1"/>
<evidence type="ECO:0000313" key="13">
    <source>
        <dbReference type="Proteomes" id="UP000467840"/>
    </source>
</evidence>
<evidence type="ECO:0000256" key="4">
    <source>
        <dbReference type="ARBA" id="ARBA00022728"/>
    </source>
</evidence>
<feature type="region of interest" description="Disordered" evidence="9">
    <location>
        <begin position="587"/>
        <end position="619"/>
    </location>
</feature>
<feature type="region of interest" description="Disordered" evidence="9">
    <location>
        <begin position="321"/>
        <end position="358"/>
    </location>
</feature>
<feature type="domain" description="Myb-like" evidence="10">
    <location>
        <begin position="9"/>
        <end position="61"/>
    </location>
</feature>
<evidence type="ECO:0000256" key="1">
    <source>
        <dbReference type="ARBA" id="ARBA00004123"/>
    </source>
</evidence>
<feature type="region of interest" description="Disordered" evidence="9">
    <location>
        <begin position="365"/>
        <end position="384"/>
    </location>
</feature>
<dbReference type="SUPFAM" id="SSF46689">
    <property type="entry name" value="Homeodomain-like"/>
    <property type="match status" value="2"/>
</dbReference>
<name>A0A6A6M2G1_HEVBR</name>
<evidence type="ECO:0000256" key="9">
    <source>
        <dbReference type="SAM" id="MobiDB-lite"/>
    </source>
</evidence>
<dbReference type="Pfam" id="PF00249">
    <property type="entry name" value="Myb_DNA-binding"/>
    <property type="match status" value="3"/>
</dbReference>
<dbReference type="PROSITE" id="PS51294">
    <property type="entry name" value="HTH_MYB"/>
    <property type="match status" value="3"/>
</dbReference>
<dbReference type="InterPro" id="IPR047242">
    <property type="entry name" value="CDC5L/Cef1"/>
</dbReference>
<dbReference type="FunFam" id="1.10.10.60:FF:000001">
    <property type="entry name" value="MYB-related transcription factor"/>
    <property type="match status" value="1"/>
</dbReference>
<feature type="compositionally biased region" description="Basic and acidic residues" evidence="9">
    <location>
        <begin position="321"/>
        <end position="334"/>
    </location>
</feature>
<dbReference type="GO" id="GO:0003677">
    <property type="term" value="F:DNA binding"/>
    <property type="evidence" value="ECO:0007669"/>
    <property type="project" value="UniProtKB-KW"/>
</dbReference>
<dbReference type="InterPro" id="IPR001005">
    <property type="entry name" value="SANT/Myb"/>
</dbReference>
<evidence type="ECO:0000313" key="12">
    <source>
        <dbReference type="EMBL" id="KAF2306997.1"/>
    </source>
</evidence>
<keyword evidence="3" id="KW-0507">mRNA processing</keyword>
<dbReference type="InterPro" id="IPR009057">
    <property type="entry name" value="Homeodomain-like_sf"/>
</dbReference>
<evidence type="ECO:0000256" key="6">
    <source>
        <dbReference type="ARBA" id="ARBA00023125"/>
    </source>
</evidence>
<feature type="domain" description="HTH myb-type" evidence="11">
    <location>
        <begin position="62"/>
        <end position="116"/>
    </location>
</feature>
<dbReference type="SMART" id="SM00717">
    <property type="entry name" value="SANT"/>
    <property type="match status" value="3"/>
</dbReference>
<dbReference type="GO" id="GO:0005681">
    <property type="term" value="C:spliceosomal complex"/>
    <property type="evidence" value="ECO:0007669"/>
    <property type="project" value="UniProtKB-KW"/>
</dbReference>
<feature type="domain" description="HTH myb-type" evidence="11">
    <location>
        <begin position="9"/>
        <end position="61"/>
    </location>
</feature>
<feature type="domain" description="Myb-like" evidence="10">
    <location>
        <begin position="267"/>
        <end position="311"/>
    </location>
</feature>
<evidence type="ECO:0000256" key="5">
    <source>
        <dbReference type="ARBA" id="ARBA00022737"/>
    </source>
</evidence>
<dbReference type="FunFam" id="1.10.10.60:FF:000091">
    <property type="entry name" value="CDC5 cell division cycle 5-like"/>
    <property type="match status" value="1"/>
</dbReference>
<dbReference type="Gene3D" id="1.10.10.60">
    <property type="entry name" value="Homeodomain-like"/>
    <property type="match status" value="3"/>
</dbReference>
<dbReference type="CDD" id="cd11659">
    <property type="entry name" value="SANT_CDC5_II"/>
    <property type="match status" value="1"/>
</dbReference>
<dbReference type="InterPro" id="IPR017930">
    <property type="entry name" value="Myb_dom"/>
</dbReference>
<gene>
    <name evidence="12" type="ORF">GH714_023154</name>
</gene>
<feature type="domain" description="HTH myb-type" evidence="11">
    <location>
        <begin position="267"/>
        <end position="315"/>
    </location>
</feature>
<dbReference type="InterPro" id="IPR047240">
    <property type="entry name" value="SANT_CDC5L_II"/>
</dbReference>
<dbReference type="PROSITE" id="PS50090">
    <property type="entry name" value="MYB_LIKE"/>
    <property type="match status" value="3"/>
</dbReference>
<reference evidence="12 13" key="1">
    <citation type="journal article" date="2020" name="Mol. Plant">
        <title>The Chromosome-Based Rubber Tree Genome Provides New Insights into Spurge Genome Evolution and Rubber Biosynthesis.</title>
        <authorList>
            <person name="Liu J."/>
            <person name="Shi C."/>
            <person name="Shi C.C."/>
            <person name="Li W."/>
            <person name="Zhang Q.J."/>
            <person name="Zhang Y."/>
            <person name="Li K."/>
            <person name="Lu H.F."/>
            <person name="Shi C."/>
            <person name="Zhu S.T."/>
            <person name="Xiao Z.Y."/>
            <person name="Nan H."/>
            <person name="Yue Y."/>
            <person name="Zhu X.G."/>
            <person name="Wu Y."/>
            <person name="Hong X.N."/>
            <person name="Fan G.Y."/>
            <person name="Tong Y."/>
            <person name="Zhang D."/>
            <person name="Mao C.L."/>
            <person name="Liu Y.L."/>
            <person name="Hao S.J."/>
            <person name="Liu W.Q."/>
            <person name="Lv M.Q."/>
            <person name="Zhang H.B."/>
            <person name="Liu Y."/>
            <person name="Hu-Tang G.R."/>
            <person name="Wang J.P."/>
            <person name="Wang J.H."/>
            <person name="Sun Y.H."/>
            <person name="Ni S.B."/>
            <person name="Chen W.B."/>
            <person name="Zhang X.C."/>
            <person name="Jiao Y.N."/>
            <person name="Eichler E.E."/>
            <person name="Li G.H."/>
            <person name="Liu X."/>
            <person name="Gao L.Z."/>
        </authorList>
    </citation>
    <scope>NUCLEOTIDE SEQUENCE [LARGE SCALE GENOMIC DNA]</scope>
    <source>
        <strain evidence="13">cv. GT1</strain>
        <tissue evidence="12">Leaf</tissue>
    </source>
</reference>
<dbReference type="GO" id="GO:0000398">
    <property type="term" value="P:mRNA splicing, via spliceosome"/>
    <property type="evidence" value="ECO:0007669"/>
    <property type="project" value="InterPro"/>
</dbReference>
<dbReference type="Proteomes" id="UP000467840">
    <property type="component" value="Chromosome 9"/>
</dbReference>
<feature type="compositionally biased region" description="Basic residues" evidence="9">
    <location>
        <begin position="609"/>
        <end position="619"/>
    </location>
</feature>
<keyword evidence="7" id="KW-0508">mRNA splicing</keyword>
<keyword evidence="6" id="KW-0238">DNA-binding</keyword>
<evidence type="ECO:0000259" key="10">
    <source>
        <dbReference type="PROSITE" id="PS50090"/>
    </source>
</evidence>
<dbReference type="PANTHER" id="PTHR45885">
    <property type="entry name" value="CELL DIVISION CYCLE 5-LIKE PROTEIN"/>
    <property type="match status" value="1"/>
</dbReference>
<comment type="similarity">
    <text evidence="2">Belongs to the CEF1 family.</text>
</comment>
<evidence type="ECO:0000256" key="3">
    <source>
        <dbReference type="ARBA" id="ARBA00022664"/>
    </source>
</evidence>
<comment type="subcellular location">
    <subcellularLocation>
        <location evidence="1">Nucleus</location>
    </subcellularLocation>
</comment>
<evidence type="ECO:0000256" key="2">
    <source>
        <dbReference type="ARBA" id="ARBA00010506"/>
    </source>
</evidence>
<evidence type="ECO:0000259" key="11">
    <source>
        <dbReference type="PROSITE" id="PS51294"/>
    </source>
</evidence>
<dbReference type="GO" id="GO:0000974">
    <property type="term" value="C:Prp19 complex"/>
    <property type="evidence" value="ECO:0007669"/>
    <property type="project" value="InterPro"/>
</dbReference>
<accession>A0A6A6M2G1</accession>
<dbReference type="EMBL" id="JAAGAX010000008">
    <property type="protein sequence ID" value="KAF2306997.1"/>
    <property type="molecule type" value="Genomic_DNA"/>
</dbReference>
<feature type="compositionally biased region" description="Basic residues" evidence="9">
    <location>
        <begin position="370"/>
        <end position="379"/>
    </location>
</feature>
<keyword evidence="5" id="KW-0677">Repeat</keyword>
<dbReference type="CDD" id="cd00167">
    <property type="entry name" value="SANT"/>
    <property type="match status" value="2"/>
</dbReference>
<keyword evidence="4" id="KW-0747">Spliceosome</keyword>
<sequence length="619" mass="70092">MVRVPCCEKMGLKKGPWTPEEDQILVSYIQRFGHGNWRALPKQAGLLRCGKSCRLRWINYLRPDIKRGNFSNEEEETIIKLHQNIGNRWSAIATKLPGRTDNEIKNYWHSHLKKRLEGKQATPSTSSSAGQTTKTSSKIRAAINNARSPQQPENFPTHQIKRSYLDHATVFPQEPSQGPLSSMATTVEAINSFNAVNDTEYFWIGLLMTAGNSKEVHGDLGTMTNIVLFCGSCGLFMPYFQLEKAYDKLMMSQLANRKNGMIYDSFKTEWTREEDEKLLHLAKLMPTQWRTIAPIVGRTPSQCLERYEKLLDAACVKDENYEPGDDPRKLRPGEIDPNPESKPARPDPVDMDEDEKEMLSEARARLANTRGKKAKRKAREKQLEEARRLASLQKRRELKAAGIDTRQRKRKRKGIDYNAEIPFEKRPPPGFFDVADEDRPVEQPKFPTTIEELEGKRRVDVEAQLRKQDIAKNKIAQRQDAPSAILQANKLNDPETVRKRSKLMLPAPQISDHELEEIARMGYASDLLAGGEALTEGSGATRALLANYAQTPQQGMIPFRTPQRTPAGKGDAIMMEAENLARLRESQTPLLGGENPELHPSDFSGVTPRKGRSKRQIQC</sequence>
<feature type="domain" description="Myb-like" evidence="10">
    <location>
        <begin position="62"/>
        <end position="112"/>
    </location>
</feature>
<feature type="region of interest" description="Disordered" evidence="9">
    <location>
        <begin position="115"/>
        <end position="136"/>
    </location>
</feature>
<feature type="compositionally biased region" description="Polar residues" evidence="9">
    <location>
        <begin position="121"/>
        <end position="136"/>
    </location>
</feature>